<evidence type="ECO:0000313" key="6">
    <source>
        <dbReference type="Proteomes" id="UP000006310"/>
    </source>
</evidence>
<keyword evidence="2" id="KW-0175">Coiled coil</keyword>
<dbReference type="GO" id="GO:0005684">
    <property type="term" value="C:U2-type spliceosomal complex"/>
    <property type="evidence" value="ECO:0007669"/>
    <property type="project" value="TreeGrafter"/>
</dbReference>
<feature type="region of interest" description="Disordered" evidence="3">
    <location>
        <begin position="256"/>
        <end position="285"/>
    </location>
</feature>
<organism evidence="5 6">
    <name type="scientific">Huiozyma naganishii (strain ATCC MYA-139 / BCRC 22969 / CBS 8797 / KCTC 17520 / NBRC 10181 / NCYC 3082 / Yp74L-3)</name>
    <name type="common">Yeast</name>
    <name type="synonym">Kazachstania naganishii</name>
    <dbReference type="NCBI Taxonomy" id="1071383"/>
    <lineage>
        <taxon>Eukaryota</taxon>
        <taxon>Fungi</taxon>
        <taxon>Dikarya</taxon>
        <taxon>Ascomycota</taxon>
        <taxon>Saccharomycotina</taxon>
        <taxon>Saccharomycetes</taxon>
        <taxon>Saccharomycetales</taxon>
        <taxon>Saccharomycetaceae</taxon>
        <taxon>Huiozyma</taxon>
    </lineage>
</organism>
<keyword evidence="1" id="KW-0694">RNA-binding</keyword>
<evidence type="ECO:0000256" key="2">
    <source>
        <dbReference type="SAM" id="Coils"/>
    </source>
</evidence>
<dbReference type="GO" id="GO:0034337">
    <property type="term" value="P:RNA folding"/>
    <property type="evidence" value="ECO:0007669"/>
    <property type="project" value="EnsemblFungi"/>
</dbReference>
<gene>
    <name evidence="5" type="primary">KNAG0K02270</name>
    <name evidence="5" type="ordered locus">KNAG_0K02270</name>
</gene>
<dbReference type="InterPro" id="IPR012677">
    <property type="entry name" value="Nucleotide-bd_a/b_plait_sf"/>
</dbReference>
<evidence type="ECO:0000259" key="4">
    <source>
        <dbReference type="PROSITE" id="PS50102"/>
    </source>
</evidence>
<evidence type="ECO:0000256" key="1">
    <source>
        <dbReference type="PROSITE-ProRule" id="PRU00176"/>
    </source>
</evidence>
<keyword evidence="6" id="KW-1185">Reference proteome</keyword>
<proteinExistence type="predicted"/>
<dbReference type="GO" id="GO:0030620">
    <property type="term" value="F:U2 snRNA binding"/>
    <property type="evidence" value="ECO:0007669"/>
    <property type="project" value="EnsemblFungi"/>
</dbReference>
<dbReference type="SUPFAM" id="SSF54928">
    <property type="entry name" value="RNA-binding domain, RBD"/>
    <property type="match status" value="1"/>
</dbReference>
<dbReference type="OMA" id="TRYNGEH"/>
<feature type="coiled-coil region" evidence="2">
    <location>
        <begin position="1"/>
        <end position="35"/>
    </location>
</feature>
<dbReference type="HOGENOM" id="CLU_026945_2_0_1"/>
<dbReference type="PANTHER" id="PTHR15608">
    <property type="entry name" value="SPLICING FACTOR U2AF-ASSOCIATED PROTEIN 2"/>
    <property type="match status" value="1"/>
</dbReference>
<dbReference type="OrthoDB" id="10258585at2759"/>
<dbReference type="KEGG" id="kng:KNAG_0K02270"/>
<dbReference type="InterPro" id="IPR035979">
    <property type="entry name" value="RBD_domain_sf"/>
</dbReference>
<evidence type="ECO:0000313" key="5">
    <source>
        <dbReference type="EMBL" id="CCK72590.1"/>
    </source>
</evidence>
<feature type="domain" description="RRM" evidence="4">
    <location>
        <begin position="43"/>
        <end position="128"/>
    </location>
</feature>
<dbReference type="Pfam" id="PF00076">
    <property type="entry name" value="RRM_1"/>
    <property type="match status" value="1"/>
</dbReference>
<dbReference type="AlphaFoldDB" id="J7RCJ8"/>
<evidence type="ECO:0000256" key="3">
    <source>
        <dbReference type="SAM" id="MobiDB-lite"/>
    </source>
</evidence>
<dbReference type="GeneID" id="34528357"/>
<feature type="region of interest" description="Disordered" evidence="3">
    <location>
        <begin position="131"/>
        <end position="171"/>
    </location>
</feature>
<dbReference type="InterPro" id="IPR000504">
    <property type="entry name" value="RRM_dom"/>
</dbReference>
<dbReference type="Proteomes" id="UP000006310">
    <property type="component" value="Chromosome 11"/>
</dbReference>
<feature type="compositionally biased region" description="Acidic residues" evidence="3">
    <location>
        <begin position="140"/>
        <end position="152"/>
    </location>
</feature>
<dbReference type="PROSITE" id="PS50102">
    <property type="entry name" value="RRM"/>
    <property type="match status" value="1"/>
</dbReference>
<dbReference type="Gene3D" id="3.30.70.330">
    <property type="match status" value="2"/>
</dbReference>
<dbReference type="SMART" id="SM00360">
    <property type="entry name" value="RRM"/>
    <property type="match status" value="1"/>
</dbReference>
<feature type="compositionally biased region" description="Basic and acidic residues" evidence="3">
    <location>
        <begin position="161"/>
        <end position="171"/>
    </location>
</feature>
<feature type="compositionally biased region" description="Acidic residues" evidence="3">
    <location>
        <begin position="256"/>
        <end position="277"/>
    </location>
</feature>
<accession>J7RCJ8</accession>
<dbReference type="STRING" id="1071383.J7RCJ8"/>
<dbReference type="GO" id="GO:0005686">
    <property type="term" value="C:U2 snRNP"/>
    <property type="evidence" value="ECO:0007669"/>
    <property type="project" value="EnsemblFungi"/>
</dbReference>
<dbReference type="GO" id="GO:1903241">
    <property type="term" value="P:U2-type prespliceosome assembly"/>
    <property type="evidence" value="ECO:0007669"/>
    <property type="project" value="EnsemblFungi"/>
</dbReference>
<name>J7RCJ8_HUIN7</name>
<dbReference type="eggNOG" id="KOG1548">
    <property type="taxonomic scope" value="Eukaryota"/>
</dbReference>
<reference evidence="6" key="2">
    <citation type="submission" date="2012-08" db="EMBL/GenBank/DDBJ databases">
        <title>Genome sequence of Kazachstania naganishii.</title>
        <authorList>
            <person name="Gordon J.L."/>
            <person name="Armisen D."/>
            <person name="Proux-Wera E."/>
            <person name="OhEigeartaigh S.S."/>
            <person name="Byrne K.P."/>
            <person name="Wolfe K.H."/>
        </authorList>
    </citation>
    <scope>NUCLEOTIDE SEQUENCE [LARGE SCALE GENOMIC DNA]</scope>
    <source>
        <strain evidence="6">ATCC MYA-139 / BCRC 22969 / CBS 8797 / CCRC 22969 / KCTC 17520 / NBRC 10181 / NCYC 3082</strain>
    </source>
</reference>
<protein>
    <recommendedName>
        <fullName evidence="4">RRM domain-containing protein</fullName>
    </recommendedName>
</protein>
<dbReference type="PANTHER" id="PTHR15608:SF0">
    <property type="entry name" value="HIV TAT-SPECIFIC FACTOR 1"/>
    <property type="match status" value="1"/>
</dbReference>
<dbReference type="EMBL" id="HE978324">
    <property type="protein sequence ID" value="CCK72590.1"/>
    <property type="molecule type" value="Genomic_DNA"/>
</dbReference>
<reference evidence="5 6" key="1">
    <citation type="journal article" date="2011" name="Proc. Natl. Acad. Sci. U.S.A.">
        <title>Evolutionary erosion of yeast sex chromosomes by mating-type switching accidents.</title>
        <authorList>
            <person name="Gordon J.L."/>
            <person name="Armisen D."/>
            <person name="Proux-Wera E."/>
            <person name="Oheigeartaigh S.S."/>
            <person name="Byrne K.P."/>
            <person name="Wolfe K.H."/>
        </authorList>
    </citation>
    <scope>NUCLEOTIDE SEQUENCE [LARGE SCALE GENOMIC DNA]</scope>
    <source>
        <strain evidence="6">ATCC MYA-139 / BCRC 22969 / CBS 8797 / CCRC 22969 / KCTC 17520 / NBRC 10181 / NCYC 3082</strain>
    </source>
</reference>
<sequence length="285" mass="32615">MDAEEVELKEQLKHLKKAELAKRKLERREREQQKLKRPIKPPAAVYISGLPTSGISEDDIVDEFQPYGAVRKDHEGDWKCRLYRDAAGELKGDAILFYMNDESVTLAVEMMNGYAIKGCKINVEVAKFEEPKKETTSGDIEAEEEEEEEEEHEDHKRRKLDNKARDNTGESRTSRTLILANVLDIYRDFELGEIQDIKEDIVTGCEDFGEVINAEVDTGRGQIHVVFKLRKEALCCRENEGQVLRRSELLAYMIEDENVSEEENTGEESSEVDDETSGDNLLNDL</sequence>
<dbReference type="RefSeq" id="XP_022466835.1">
    <property type="nucleotide sequence ID" value="XM_022610549.1"/>
</dbReference>
<dbReference type="InterPro" id="IPR034393">
    <property type="entry name" value="TatSF1-like"/>
</dbReference>